<evidence type="ECO:0008006" key="4">
    <source>
        <dbReference type="Google" id="ProtNLM"/>
    </source>
</evidence>
<comment type="caution">
    <text evidence="2">The sequence shown here is derived from an EMBL/GenBank/DDBJ whole genome shotgun (WGS) entry which is preliminary data.</text>
</comment>
<dbReference type="EMBL" id="BAAAZE010000001">
    <property type="protein sequence ID" value="GAA4011194.1"/>
    <property type="molecule type" value="Genomic_DNA"/>
</dbReference>
<dbReference type="Pfam" id="PF08238">
    <property type="entry name" value="Sel1"/>
    <property type="match status" value="4"/>
</dbReference>
<dbReference type="Proteomes" id="UP001501353">
    <property type="component" value="Unassembled WGS sequence"/>
</dbReference>
<dbReference type="SUPFAM" id="SSF81901">
    <property type="entry name" value="HCP-like"/>
    <property type="match status" value="2"/>
</dbReference>
<dbReference type="InterPro" id="IPR011990">
    <property type="entry name" value="TPR-like_helical_dom_sf"/>
</dbReference>
<keyword evidence="1" id="KW-0732">Signal</keyword>
<sequence length="275" mass="29651">MANSIGIRSAVLVFALLASHGPLVHADEIDLVEIVRNPVIGNYKGYAEFKMAHYDNARMIWEALAQRGNADASFNLGILSEDGLGEPQSMPEALRHYEQAAEAGSPRAQYRLGLLYSAGVKIPKDDARADRWLTAAAAQGDTDAAARLALRNAAHRTPRDQAFYDAETLHAAGQYSEAAAIFQRLAQAGDTRSQSRLGWMFEVGQGVPRDLDQAAVLFRQAAESGDADAQYALAVMLQTGKGQTRNPEEADAWLHRAAAQGHVLATSALKKGVAR</sequence>
<feature type="signal peptide" evidence="1">
    <location>
        <begin position="1"/>
        <end position="26"/>
    </location>
</feature>
<organism evidence="2 3">
    <name type="scientific">Actimicrobium antarcticum</name>
    <dbReference type="NCBI Taxonomy" id="1051899"/>
    <lineage>
        <taxon>Bacteria</taxon>
        <taxon>Pseudomonadati</taxon>
        <taxon>Pseudomonadota</taxon>
        <taxon>Betaproteobacteria</taxon>
        <taxon>Burkholderiales</taxon>
        <taxon>Oxalobacteraceae</taxon>
        <taxon>Actimicrobium</taxon>
    </lineage>
</organism>
<dbReference type="Gene3D" id="1.25.40.10">
    <property type="entry name" value="Tetratricopeptide repeat domain"/>
    <property type="match status" value="2"/>
</dbReference>
<dbReference type="PANTHER" id="PTHR11102:SF160">
    <property type="entry name" value="ERAD-ASSOCIATED E3 UBIQUITIN-PROTEIN LIGASE COMPONENT HRD3"/>
    <property type="match status" value="1"/>
</dbReference>
<dbReference type="SMART" id="SM00671">
    <property type="entry name" value="SEL1"/>
    <property type="match status" value="4"/>
</dbReference>
<name>A0ABP7SFZ4_9BURK</name>
<dbReference type="RefSeq" id="WP_344761130.1">
    <property type="nucleotide sequence ID" value="NZ_BAAAZE010000001.1"/>
</dbReference>
<keyword evidence="3" id="KW-1185">Reference proteome</keyword>
<evidence type="ECO:0000313" key="2">
    <source>
        <dbReference type="EMBL" id="GAA4011194.1"/>
    </source>
</evidence>
<protein>
    <recommendedName>
        <fullName evidence="4">Sel1 repeat family protein</fullName>
    </recommendedName>
</protein>
<evidence type="ECO:0000313" key="3">
    <source>
        <dbReference type="Proteomes" id="UP001501353"/>
    </source>
</evidence>
<dbReference type="InterPro" id="IPR006597">
    <property type="entry name" value="Sel1-like"/>
</dbReference>
<feature type="chain" id="PRO_5045866509" description="Sel1 repeat family protein" evidence="1">
    <location>
        <begin position="27"/>
        <end position="275"/>
    </location>
</feature>
<gene>
    <name evidence="2" type="ORF">GCM10022212_00110</name>
</gene>
<proteinExistence type="predicted"/>
<evidence type="ECO:0000256" key="1">
    <source>
        <dbReference type="SAM" id="SignalP"/>
    </source>
</evidence>
<dbReference type="InterPro" id="IPR050767">
    <property type="entry name" value="Sel1_AlgK"/>
</dbReference>
<accession>A0ABP7SFZ4</accession>
<dbReference type="PANTHER" id="PTHR11102">
    <property type="entry name" value="SEL-1-LIKE PROTEIN"/>
    <property type="match status" value="1"/>
</dbReference>
<reference evidence="3" key="1">
    <citation type="journal article" date="2019" name="Int. J. Syst. Evol. Microbiol.">
        <title>The Global Catalogue of Microorganisms (GCM) 10K type strain sequencing project: providing services to taxonomists for standard genome sequencing and annotation.</title>
        <authorList>
            <consortium name="The Broad Institute Genomics Platform"/>
            <consortium name="The Broad Institute Genome Sequencing Center for Infectious Disease"/>
            <person name="Wu L."/>
            <person name="Ma J."/>
        </authorList>
    </citation>
    <scope>NUCLEOTIDE SEQUENCE [LARGE SCALE GENOMIC DNA]</scope>
    <source>
        <strain evidence="3">JCM 16673</strain>
    </source>
</reference>